<sequence>MQLRNSWSALGLIITLGFLIGMLGFSLWYKIPVPVARVTWSPQVQWITSVEPSYRFYARRTFNLTDTVQTAWLRLSGDNDFILYVNGKRVVRDRSAFNNAFGFSRGVSDRFQNFNDNMRYRLKTGGNYLTGSTRDWKLTVYVDLTPLLRPGKNVVALEVQQGGKKPRAVVEGAIYSGSDSLISLTTGETNWRVFRLSENHQGLQWFDPDFSDQNWSEAQVLGSIKEATYSRISQNLFERPLQGTWITGTPTEKGEVWLRNSFQVTQKYQRAFVRFAGNGEYALLINGLLVKRYDTENGKKLHIYEVTNFLKPGINTLAVRLASSINSEGALLDSRTLSSRGFLGFFLDGWVETERSKVTDAIATDNTWTSLTHPVTNWDKGEGEGQPATLLAPPNPQSFRRTFEGNAYLLNYPHYLWHQSLWQLGGIVCALAYAWMLSRFWLKSDRLQEGAALLLPGTLFLVSIGLLKHRYGESEIGLIFAQPSSNLFILLGFLFIVLITLLWSQIRLRLAPKYCWSLWFFLGLLTCISFTLLIKVNVLIVLAILSGFLILALLWKLPLNLQLSKVYVTLQLAWQAWGQWLLLILIITIGFGLRAYNLGFIDLDNDENTSLDTARGILRTGAPLLTSGIWYTRGPFYHYLLAFWLQILGDSVVNARFLSVLWGTATLILVYFFTRKVTGKVWIALVVIAILAINPWEIWYSRNIRFYQVLQFLCLLSFWSFFKGFIERSGRKYQYLFFVAITLMLLTQEVTVTLLPVFLVGFLWYYRPFNLFREWRMVLSAFISLLIFTYNIIFFSVKCLTPWVSLSDSTDSYLKPHLLNVTQFTANFLVGPDRIQTIYSCFFLIGFVYFLILKENKKLFFFISIIVNIILITILSYQTAERYAYTIYPLFVMLAIYSAICITNSIGRYFQFVLKGLLPLKAIAGIFLALLLFSNLQPGRVLAGYQEAISRRNTQVSEYVRTHRQPGDVYISPNPPAASISLGRLDYFLFGIGFFDGIYWRDGRAIDRWAGGVIISNIDQLNRVLEKSERVWINVDETRETRFTPEMNQYIQTLGKPVFETFGVRLRLWQPEDGLLPRIPNEGKDLGAY</sequence>
<dbReference type="Pfam" id="PF13231">
    <property type="entry name" value="PMT_2"/>
    <property type="match status" value="1"/>
</dbReference>
<evidence type="ECO:0000256" key="3">
    <source>
        <dbReference type="ARBA" id="ARBA00022676"/>
    </source>
</evidence>
<feature type="transmembrane region" description="Helical" evidence="8">
    <location>
        <begin position="580"/>
        <end position="601"/>
    </location>
</feature>
<comment type="subcellular location">
    <subcellularLocation>
        <location evidence="1">Cell membrane</location>
        <topology evidence="1">Multi-pass membrane protein</topology>
    </subcellularLocation>
</comment>
<feature type="transmembrane region" description="Helical" evidence="8">
    <location>
        <begin position="516"/>
        <end position="534"/>
    </location>
</feature>
<feature type="transmembrane region" description="Helical" evidence="8">
    <location>
        <begin position="540"/>
        <end position="559"/>
    </location>
</feature>
<keyword evidence="11" id="KW-1185">Reference proteome</keyword>
<name>A0ABV4Y0C3_9CYAN</name>
<dbReference type="InterPro" id="IPR038731">
    <property type="entry name" value="RgtA/B/C-like"/>
</dbReference>
<proteinExistence type="predicted"/>
<keyword evidence="3 10" id="KW-0328">Glycosyltransferase</keyword>
<evidence type="ECO:0000256" key="4">
    <source>
        <dbReference type="ARBA" id="ARBA00022679"/>
    </source>
</evidence>
<evidence type="ECO:0000256" key="7">
    <source>
        <dbReference type="ARBA" id="ARBA00023136"/>
    </source>
</evidence>
<feature type="transmembrane region" description="Helical" evidence="8">
    <location>
        <begin position="450"/>
        <end position="467"/>
    </location>
</feature>
<comment type="caution">
    <text evidence="10">The sequence shown here is derived from an EMBL/GenBank/DDBJ whole genome shotgun (WGS) entry which is preliminary data.</text>
</comment>
<feature type="domain" description="Glycosyltransferase RgtA/B/C/D-like" evidence="9">
    <location>
        <begin position="633"/>
        <end position="792"/>
    </location>
</feature>
<feature type="transmembrane region" description="Helical" evidence="8">
    <location>
        <begin position="7"/>
        <end position="29"/>
    </location>
</feature>
<gene>
    <name evidence="10" type="ORF">ACE1CI_31305</name>
</gene>
<feature type="transmembrane region" description="Helical" evidence="8">
    <location>
        <begin position="487"/>
        <end position="504"/>
    </location>
</feature>
<feature type="transmembrane region" description="Helical" evidence="8">
    <location>
        <begin position="883"/>
        <end position="900"/>
    </location>
</feature>
<organism evidence="10 11">
    <name type="scientific">Floridaenema flaviceps BLCC-F50</name>
    <dbReference type="NCBI Taxonomy" id="3153642"/>
    <lineage>
        <taxon>Bacteria</taxon>
        <taxon>Bacillati</taxon>
        <taxon>Cyanobacteriota</taxon>
        <taxon>Cyanophyceae</taxon>
        <taxon>Oscillatoriophycideae</taxon>
        <taxon>Aerosakkonematales</taxon>
        <taxon>Aerosakkonemataceae</taxon>
        <taxon>Floridanema</taxon>
        <taxon>Floridanema flaviceps</taxon>
    </lineage>
</organism>
<keyword evidence="4 10" id="KW-0808">Transferase</keyword>
<dbReference type="EC" id="2.4.-.-" evidence="10"/>
<feature type="transmembrane region" description="Helical" evidence="8">
    <location>
        <begin position="778"/>
        <end position="797"/>
    </location>
</feature>
<keyword evidence="7 8" id="KW-0472">Membrane</keyword>
<evidence type="ECO:0000256" key="1">
    <source>
        <dbReference type="ARBA" id="ARBA00004651"/>
    </source>
</evidence>
<dbReference type="InterPro" id="IPR008979">
    <property type="entry name" value="Galactose-bd-like_sf"/>
</dbReference>
<dbReference type="InterPro" id="IPR050297">
    <property type="entry name" value="LipidA_mod_glycosyltrf_83"/>
</dbReference>
<evidence type="ECO:0000256" key="5">
    <source>
        <dbReference type="ARBA" id="ARBA00022692"/>
    </source>
</evidence>
<dbReference type="PANTHER" id="PTHR33908:SF11">
    <property type="entry name" value="MEMBRANE PROTEIN"/>
    <property type="match status" value="1"/>
</dbReference>
<feature type="transmembrane region" description="Helical" evidence="8">
    <location>
        <begin position="680"/>
        <end position="699"/>
    </location>
</feature>
<protein>
    <submittedName>
        <fullName evidence="10">Glycosyltransferase family 39 protein</fullName>
        <ecNumber evidence="10">2.4.-.-</ecNumber>
    </submittedName>
</protein>
<dbReference type="SUPFAM" id="SSF49785">
    <property type="entry name" value="Galactose-binding domain-like"/>
    <property type="match status" value="1"/>
</dbReference>
<evidence type="ECO:0000259" key="9">
    <source>
        <dbReference type="Pfam" id="PF13231"/>
    </source>
</evidence>
<feature type="transmembrane region" description="Helical" evidence="8">
    <location>
        <begin position="859"/>
        <end position="877"/>
    </location>
</feature>
<accession>A0ABV4Y0C3</accession>
<keyword evidence="2" id="KW-1003">Cell membrane</keyword>
<dbReference type="EMBL" id="JBHFNR010000251">
    <property type="protein sequence ID" value="MFB2897428.1"/>
    <property type="molecule type" value="Genomic_DNA"/>
</dbReference>
<feature type="transmembrane region" description="Helical" evidence="8">
    <location>
        <begin position="420"/>
        <end position="438"/>
    </location>
</feature>
<feature type="transmembrane region" description="Helical" evidence="8">
    <location>
        <begin position="657"/>
        <end position="674"/>
    </location>
</feature>
<feature type="transmembrane region" description="Helical" evidence="8">
    <location>
        <begin position="734"/>
        <end position="766"/>
    </location>
</feature>
<dbReference type="GO" id="GO:0016757">
    <property type="term" value="F:glycosyltransferase activity"/>
    <property type="evidence" value="ECO:0007669"/>
    <property type="project" value="UniProtKB-KW"/>
</dbReference>
<dbReference type="RefSeq" id="WP_413267034.1">
    <property type="nucleotide sequence ID" value="NZ_JBHFNR010000251.1"/>
</dbReference>
<evidence type="ECO:0000256" key="6">
    <source>
        <dbReference type="ARBA" id="ARBA00022989"/>
    </source>
</evidence>
<dbReference type="Gene3D" id="2.60.120.260">
    <property type="entry name" value="Galactose-binding domain-like"/>
    <property type="match status" value="2"/>
</dbReference>
<dbReference type="PANTHER" id="PTHR33908">
    <property type="entry name" value="MANNOSYLTRANSFERASE YKCB-RELATED"/>
    <property type="match status" value="1"/>
</dbReference>
<keyword evidence="6 8" id="KW-1133">Transmembrane helix</keyword>
<evidence type="ECO:0000313" key="11">
    <source>
        <dbReference type="Proteomes" id="UP001576784"/>
    </source>
</evidence>
<evidence type="ECO:0000313" key="10">
    <source>
        <dbReference type="EMBL" id="MFB2897428.1"/>
    </source>
</evidence>
<dbReference type="Proteomes" id="UP001576784">
    <property type="component" value="Unassembled WGS sequence"/>
</dbReference>
<reference evidence="10 11" key="1">
    <citation type="submission" date="2024-09" db="EMBL/GenBank/DDBJ databases">
        <title>Floridaenema gen nov. (Aerosakkonemataceae, Aerosakkonematales ord. nov., Cyanobacteria) from benthic tropical and subtropical fresh waters, with the description of four new species.</title>
        <authorList>
            <person name="Moretto J.A."/>
            <person name="Berthold D.E."/>
            <person name="Lefler F.W."/>
            <person name="Huang I.-S."/>
            <person name="Laughinghouse H. IV."/>
        </authorList>
    </citation>
    <scope>NUCLEOTIDE SEQUENCE [LARGE SCALE GENOMIC DNA]</scope>
    <source>
        <strain evidence="10 11">BLCC-F50</strain>
    </source>
</reference>
<evidence type="ECO:0000256" key="8">
    <source>
        <dbReference type="SAM" id="Phobius"/>
    </source>
</evidence>
<evidence type="ECO:0000256" key="2">
    <source>
        <dbReference type="ARBA" id="ARBA00022475"/>
    </source>
</evidence>
<keyword evidence="5 8" id="KW-0812">Transmembrane</keyword>
<feature type="transmembrane region" description="Helical" evidence="8">
    <location>
        <begin position="835"/>
        <end position="852"/>
    </location>
</feature>
<feature type="transmembrane region" description="Helical" evidence="8">
    <location>
        <begin position="912"/>
        <end position="933"/>
    </location>
</feature>